<comment type="similarity">
    <text evidence="2">Belongs to the ComB family.</text>
</comment>
<dbReference type="SUPFAM" id="SSF142823">
    <property type="entry name" value="ComB-like"/>
    <property type="match status" value="1"/>
</dbReference>
<evidence type="ECO:0000313" key="9">
    <source>
        <dbReference type="Proteomes" id="UP000053326"/>
    </source>
</evidence>
<dbReference type="EMBL" id="LGFO01000114">
    <property type="protein sequence ID" value="KUK36335.1"/>
    <property type="molecule type" value="Genomic_DNA"/>
</dbReference>
<dbReference type="PANTHER" id="PTHR37311:SF1">
    <property type="entry name" value="2-PHOSPHOSULFOLACTATE PHOSPHATASE-RELATED"/>
    <property type="match status" value="1"/>
</dbReference>
<organism evidence="8 9">
    <name type="scientific">Thermacetogenium phaeum</name>
    <dbReference type="NCBI Taxonomy" id="85874"/>
    <lineage>
        <taxon>Bacteria</taxon>
        <taxon>Bacillati</taxon>
        <taxon>Bacillota</taxon>
        <taxon>Clostridia</taxon>
        <taxon>Thermoanaerobacterales</taxon>
        <taxon>Thermoanaerobacteraceae</taxon>
        <taxon>Thermacetogenium</taxon>
    </lineage>
</organism>
<protein>
    <recommendedName>
        <fullName evidence="4">Probable 2-phosphosulfolactate phosphatase</fullName>
        <ecNumber evidence="3">3.1.3.71</ecNumber>
    </recommendedName>
</protein>
<sequence length="258" mass="27949">MRRDKLTIDVALAPAEVSPEFLEMACIVVDVLRASSTIVTLLDKRCRLVYTVEEVADARSLARSQGLLLGGERNGLTVRGFDFGNSPSEVEGFPPGDRAAVLTTTNGTRTVAAVASAPAVLIGCFLNARACCQSALELSRRYSTDIGIVCAGEKGKFVLDDAFCAGYLVETLRLLAEKDGLEVTLSDAAQAAGRLYQSYPDIMAAFAESFSGRRLKEINRTVDLELCSRLNTTEVVPILIARSPCCFINRSRKEENTR</sequence>
<name>A0A101FFZ1_9THEO</name>
<dbReference type="AlphaFoldDB" id="A0A101FFZ1"/>
<dbReference type="InterPro" id="IPR005238">
    <property type="entry name" value="ComB-like"/>
</dbReference>
<reference evidence="9" key="1">
    <citation type="journal article" date="2015" name="MBio">
        <title>Genome-Resolved Metagenomic Analysis Reveals Roles for Candidate Phyla and Other Microbial Community Members in Biogeochemical Transformations in Oil Reservoirs.</title>
        <authorList>
            <person name="Hu P."/>
            <person name="Tom L."/>
            <person name="Singh A."/>
            <person name="Thomas B.C."/>
            <person name="Baker B.J."/>
            <person name="Piceno Y.M."/>
            <person name="Andersen G.L."/>
            <person name="Banfield J.F."/>
        </authorList>
    </citation>
    <scope>NUCLEOTIDE SEQUENCE [LARGE SCALE GENOMIC DNA]</scope>
</reference>
<dbReference type="Pfam" id="PF04029">
    <property type="entry name" value="2-ph_phosp"/>
    <property type="match status" value="1"/>
</dbReference>
<evidence type="ECO:0000256" key="7">
    <source>
        <dbReference type="ARBA" id="ARBA00033711"/>
    </source>
</evidence>
<dbReference type="GO" id="GO:0000287">
    <property type="term" value="F:magnesium ion binding"/>
    <property type="evidence" value="ECO:0007669"/>
    <property type="project" value="InterPro"/>
</dbReference>
<comment type="caution">
    <text evidence="8">The sequence shown here is derived from an EMBL/GenBank/DDBJ whole genome shotgun (WGS) entry which is preliminary data.</text>
</comment>
<proteinExistence type="inferred from homology"/>
<dbReference type="PANTHER" id="PTHR37311">
    <property type="entry name" value="2-PHOSPHOSULFOLACTATE PHOSPHATASE-RELATED"/>
    <property type="match status" value="1"/>
</dbReference>
<evidence type="ECO:0000256" key="1">
    <source>
        <dbReference type="ARBA" id="ARBA00001946"/>
    </source>
</evidence>
<comment type="catalytic activity">
    <reaction evidence="7">
        <text>(2R)-O-phospho-3-sulfolactate + H2O = (2R)-3-sulfolactate + phosphate</text>
        <dbReference type="Rhea" id="RHEA:23416"/>
        <dbReference type="ChEBI" id="CHEBI:15377"/>
        <dbReference type="ChEBI" id="CHEBI:15597"/>
        <dbReference type="ChEBI" id="CHEBI:43474"/>
        <dbReference type="ChEBI" id="CHEBI:58738"/>
        <dbReference type="EC" id="3.1.3.71"/>
    </reaction>
</comment>
<evidence type="ECO:0000256" key="6">
    <source>
        <dbReference type="ARBA" id="ARBA00022842"/>
    </source>
</evidence>
<evidence type="ECO:0000256" key="2">
    <source>
        <dbReference type="ARBA" id="ARBA00009997"/>
    </source>
</evidence>
<keyword evidence="5" id="KW-0378">Hydrolase</keyword>
<comment type="cofactor">
    <cofactor evidence="1">
        <name>Mg(2+)</name>
        <dbReference type="ChEBI" id="CHEBI:18420"/>
    </cofactor>
</comment>
<evidence type="ECO:0000313" key="8">
    <source>
        <dbReference type="EMBL" id="KUK36335.1"/>
    </source>
</evidence>
<keyword evidence="6" id="KW-0460">Magnesium</keyword>
<evidence type="ECO:0000256" key="3">
    <source>
        <dbReference type="ARBA" id="ARBA00012953"/>
    </source>
</evidence>
<dbReference type="GO" id="GO:0050545">
    <property type="term" value="F:sulfopyruvate decarboxylase activity"/>
    <property type="evidence" value="ECO:0007669"/>
    <property type="project" value="TreeGrafter"/>
</dbReference>
<evidence type="ECO:0000256" key="4">
    <source>
        <dbReference type="ARBA" id="ARBA00021948"/>
    </source>
</evidence>
<gene>
    <name evidence="8" type="ORF">XD66_0957</name>
</gene>
<dbReference type="InterPro" id="IPR036702">
    <property type="entry name" value="ComB-like_sf"/>
</dbReference>
<evidence type="ECO:0000256" key="5">
    <source>
        <dbReference type="ARBA" id="ARBA00022801"/>
    </source>
</evidence>
<dbReference type="Proteomes" id="UP000053326">
    <property type="component" value="Unassembled WGS sequence"/>
</dbReference>
<dbReference type="Gene3D" id="3.90.1560.10">
    <property type="entry name" value="ComB-like"/>
    <property type="match status" value="1"/>
</dbReference>
<dbReference type="GO" id="GO:0050532">
    <property type="term" value="F:2-phosphosulfolactate phosphatase activity"/>
    <property type="evidence" value="ECO:0007669"/>
    <property type="project" value="UniProtKB-EC"/>
</dbReference>
<accession>A0A101FFZ1</accession>
<dbReference type="EC" id="3.1.3.71" evidence="3"/>